<keyword evidence="2" id="KW-0238">DNA-binding</keyword>
<dbReference type="InterPro" id="IPR050204">
    <property type="entry name" value="AraC_XylS_family_regulators"/>
</dbReference>
<dbReference type="InterPro" id="IPR018062">
    <property type="entry name" value="HTH_AraC-typ_CS"/>
</dbReference>
<dbReference type="InterPro" id="IPR009057">
    <property type="entry name" value="Homeodomain-like_sf"/>
</dbReference>
<evidence type="ECO:0000256" key="2">
    <source>
        <dbReference type="ARBA" id="ARBA00023125"/>
    </source>
</evidence>
<dbReference type="SUPFAM" id="SSF46689">
    <property type="entry name" value="Homeodomain-like"/>
    <property type="match status" value="2"/>
</dbReference>
<dbReference type="PANTHER" id="PTHR46796:SF2">
    <property type="entry name" value="TRANSCRIPTIONAL REGULATORY PROTEIN"/>
    <property type="match status" value="1"/>
</dbReference>
<accession>A0ABR5XYK1</accession>
<dbReference type="PROSITE" id="PS01124">
    <property type="entry name" value="HTH_ARAC_FAMILY_2"/>
    <property type="match status" value="1"/>
</dbReference>
<dbReference type="Gene3D" id="1.10.10.60">
    <property type="entry name" value="Homeodomain-like"/>
    <property type="match status" value="1"/>
</dbReference>
<gene>
    <name evidence="6" type="ORF">AUP40_21040</name>
</gene>
<name>A0ABR5XYK1_9PROT</name>
<evidence type="ECO:0000256" key="3">
    <source>
        <dbReference type="ARBA" id="ARBA00023159"/>
    </source>
</evidence>
<organism evidence="6 7">
    <name type="scientific">Thalassospira xiamenensis</name>
    <dbReference type="NCBI Taxonomy" id="220697"/>
    <lineage>
        <taxon>Bacteria</taxon>
        <taxon>Pseudomonadati</taxon>
        <taxon>Pseudomonadota</taxon>
        <taxon>Alphaproteobacteria</taxon>
        <taxon>Rhodospirillales</taxon>
        <taxon>Thalassospiraceae</taxon>
        <taxon>Thalassospira</taxon>
    </lineage>
</organism>
<keyword evidence="1" id="KW-0805">Transcription regulation</keyword>
<protein>
    <submittedName>
        <fullName evidence="6">AraC family transcriptional regulator</fullName>
    </submittedName>
</protein>
<evidence type="ECO:0000256" key="1">
    <source>
        <dbReference type="ARBA" id="ARBA00023015"/>
    </source>
</evidence>
<reference evidence="6 7" key="1">
    <citation type="submission" date="2015-12" db="EMBL/GenBank/DDBJ databases">
        <title>Genome sequence of Thalassospira xiamenensis MCCC 1A03005.</title>
        <authorList>
            <person name="Lu L."/>
            <person name="Lai Q."/>
            <person name="Shao Z."/>
            <person name="Qian P."/>
        </authorList>
    </citation>
    <scope>NUCLEOTIDE SEQUENCE [LARGE SCALE GENOMIC DNA]</scope>
    <source>
        <strain evidence="6 7">MCCC 1A03005</strain>
    </source>
</reference>
<dbReference type="InterPro" id="IPR018060">
    <property type="entry name" value="HTH_AraC"/>
</dbReference>
<keyword evidence="7" id="KW-1185">Reference proteome</keyword>
<dbReference type="PROSITE" id="PS00041">
    <property type="entry name" value="HTH_ARAC_FAMILY_1"/>
    <property type="match status" value="1"/>
</dbReference>
<evidence type="ECO:0000313" key="7">
    <source>
        <dbReference type="Proteomes" id="UP000076167"/>
    </source>
</evidence>
<evidence type="ECO:0000256" key="4">
    <source>
        <dbReference type="ARBA" id="ARBA00023163"/>
    </source>
</evidence>
<dbReference type="SMART" id="SM00342">
    <property type="entry name" value="HTH_ARAC"/>
    <property type="match status" value="1"/>
</dbReference>
<dbReference type="SUPFAM" id="SSF51215">
    <property type="entry name" value="Regulatory protein AraC"/>
    <property type="match status" value="1"/>
</dbReference>
<evidence type="ECO:0000313" key="6">
    <source>
        <dbReference type="EMBL" id="KZD01082.1"/>
    </source>
</evidence>
<feature type="domain" description="HTH araC/xylS-type" evidence="5">
    <location>
        <begin position="183"/>
        <end position="280"/>
    </location>
</feature>
<dbReference type="RefSeq" id="WP_063094957.1">
    <property type="nucleotide sequence ID" value="NZ_DFMA01000011.1"/>
</dbReference>
<dbReference type="Pfam" id="PF02311">
    <property type="entry name" value="AraC_binding"/>
    <property type="match status" value="1"/>
</dbReference>
<dbReference type="Proteomes" id="UP000076167">
    <property type="component" value="Unassembled WGS sequence"/>
</dbReference>
<sequence length="285" mass="31107">MSDASNEPFHILSHDCTGVEAIMARTRHSFARHSHEQFGIGFMFEGAQKSLSGRGMVEAGAGNIITVNPREVHDGTPIGQSPRGWNMLYFDPDLISYAAHDMSDGKSGEYEFTNPVMTSPDVAKCFAALFNAITQGNSQTAALRREEMLFLLLHHAIIVPGIKPGQFDPARNQASNRADQNIARAKAMIDDAPDENLSLADLANAAGLSRFQTVRHFTRATGLTPHAYIIQRRLDFARRLITTGTPLAEVAATAGFADQSHLNRHFIRAYGLSPGRFKRAVSSGS</sequence>
<keyword evidence="3" id="KW-0010">Activator</keyword>
<dbReference type="EMBL" id="LPXL01000038">
    <property type="protein sequence ID" value="KZD01082.1"/>
    <property type="molecule type" value="Genomic_DNA"/>
</dbReference>
<dbReference type="PANTHER" id="PTHR46796">
    <property type="entry name" value="HTH-TYPE TRANSCRIPTIONAL ACTIVATOR RHAS-RELATED"/>
    <property type="match status" value="1"/>
</dbReference>
<dbReference type="Pfam" id="PF12833">
    <property type="entry name" value="HTH_18"/>
    <property type="match status" value="1"/>
</dbReference>
<dbReference type="InterPro" id="IPR037923">
    <property type="entry name" value="HTH-like"/>
</dbReference>
<keyword evidence="4" id="KW-0804">Transcription</keyword>
<evidence type="ECO:0000259" key="5">
    <source>
        <dbReference type="PROSITE" id="PS01124"/>
    </source>
</evidence>
<comment type="caution">
    <text evidence="6">The sequence shown here is derived from an EMBL/GenBank/DDBJ whole genome shotgun (WGS) entry which is preliminary data.</text>
</comment>
<proteinExistence type="predicted"/>
<dbReference type="InterPro" id="IPR003313">
    <property type="entry name" value="AraC-bd"/>
</dbReference>